<dbReference type="EMBL" id="JANIEX010001466">
    <property type="protein sequence ID" value="KAJ3557625.1"/>
    <property type="molecule type" value="Genomic_DNA"/>
</dbReference>
<evidence type="ECO:0008006" key="3">
    <source>
        <dbReference type="Google" id="ProtNLM"/>
    </source>
</evidence>
<evidence type="ECO:0000313" key="2">
    <source>
        <dbReference type="Proteomes" id="UP001213000"/>
    </source>
</evidence>
<comment type="caution">
    <text evidence="1">The sequence shown here is derived from an EMBL/GenBank/DDBJ whole genome shotgun (WGS) entry which is preliminary data.</text>
</comment>
<gene>
    <name evidence="1" type="ORF">NP233_g11692</name>
</gene>
<reference evidence="1" key="1">
    <citation type="submission" date="2022-07" db="EMBL/GenBank/DDBJ databases">
        <title>Genome Sequence of Leucocoprinus birnbaumii.</title>
        <authorList>
            <person name="Buettner E."/>
        </authorList>
    </citation>
    <scope>NUCLEOTIDE SEQUENCE</scope>
    <source>
        <strain evidence="1">VT141</strain>
    </source>
</reference>
<name>A0AAD5VG24_9AGAR</name>
<accession>A0AAD5VG24</accession>
<evidence type="ECO:0000313" key="1">
    <source>
        <dbReference type="EMBL" id="KAJ3557625.1"/>
    </source>
</evidence>
<organism evidence="1 2">
    <name type="scientific">Leucocoprinus birnbaumii</name>
    <dbReference type="NCBI Taxonomy" id="56174"/>
    <lineage>
        <taxon>Eukaryota</taxon>
        <taxon>Fungi</taxon>
        <taxon>Dikarya</taxon>
        <taxon>Basidiomycota</taxon>
        <taxon>Agaricomycotina</taxon>
        <taxon>Agaricomycetes</taxon>
        <taxon>Agaricomycetidae</taxon>
        <taxon>Agaricales</taxon>
        <taxon>Agaricineae</taxon>
        <taxon>Agaricaceae</taxon>
        <taxon>Leucocoprinus</taxon>
    </lineage>
</organism>
<keyword evidence="2" id="KW-1185">Reference proteome</keyword>
<protein>
    <recommendedName>
        <fullName evidence="3">F-box domain-containing protein</fullName>
    </recommendedName>
</protein>
<dbReference type="Proteomes" id="UP001213000">
    <property type="component" value="Unassembled WGS sequence"/>
</dbReference>
<proteinExistence type="predicted"/>
<dbReference type="AlphaFoldDB" id="A0AAD5VG24"/>
<sequence>MTTSYPHMTCADALLHAFDTQTSLPHHEIILVQEKLRALEVKSDYDVKAWSREKITLLRRLNIIQSPVGKLPQEILSTIFALLCQHPNPTAYLLPDPSGQCLIDNLRWFDWNPFPVELGKVSSRWREVAWSTPKLWISAGFMHKDTGKRRNPLLVRLYLENSRELPLHLALSYGRRSLLGDSVPFYKSEIFDVSVDSIILDNLSRVKTLVLRYPSTTSRGSTPWQSWED</sequence>